<feature type="transmembrane region" description="Helical" evidence="8">
    <location>
        <begin position="252"/>
        <end position="269"/>
    </location>
</feature>
<dbReference type="SUPFAM" id="SSF82866">
    <property type="entry name" value="Multidrug efflux transporter AcrB transmembrane domain"/>
    <property type="match status" value="2"/>
</dbReference>
<evidence type="ECO:0000256" key="1">
    <source>
        <dbReference type="ARBA" id="ARBA00004651"/>
    </source>
</evidence>
<comment type="similarity">
    <text evidence="2">Belongs to the resistance-nodulation-cell division (RND) (TC 2.A.6) family. MmpL subfamily.</text>
</comment>
<feature type="transmembrane region" description="Helical" evidence="8">
    <location>
        <begin position="335"/>
        <end position="354"/>
    </location>
</feature>
<feature type="transmembrane region" description="Helical" evidence="8">
    <location>
        <begin position="281"/>
        <end position="300"/>
    </location>
</feature>
<evidence type="ECO:0000256" key="8">
    <source>
        <dbReference type="SAM" id="Phobius"/>
    </source>
</evidence>
<dbReference type="RefSeq" id="WP_210968979.1">
    <property type="nucleotide sequence ID" value="NZ_JAGPXE010000002.1"/>
</dbReference>
<comment type="subcellular location">
    <subcellularLocation>
        <location evidence="1">Cell membrane</location>
        <topology evidence="1">Multi-pass membrane protein</topology>
    </subcellularLocation>
</comment>
<dbReference type="PANTHER" id="PTHR33406">
    <property type="entry name" value="MEMBRANE PROTEIN MJ1562-RELATED"/>
    <property type="match status" value="1"/>
</dbReference>
<keyword evidence="11" id="KW-1185">Reference proteome</keyword>
<evidence type="ECO:0000313" key="10">
    <source>
        <dbReference type="EMBL" id="MBQ0923537.1"/>
    </source>
</evidence>
<feature type="transmembrane region" description="Helical" evidence="8">
    <location>
        <begin position="403"/>
        <end position="423"/>
    </location>
</feature>
<evidence type="ECO:0000256" key="5">
    <source>
        <dbReference type="ARBA" id="ARBA00022989"/>
    </source>
</evidence>
<protein>
    <submittedName>
        <fullName evidence="10">MMPL family transporter</fullName>
    </submittedName>
</protein>
<feature type="region of interest" description="Disordered" evidence="7">
    <location>
        <begin position="727"/>
        <end position="751"/>
    </location>
</feature>
<evidence type="ECO:0000259" key="9">
    <source>
        <dbReference type="Pfam" id="PF03176"/>
    </source>
</evidence>
<reference evidence="10 11" key="1">
    <citation type="submission" date="2021-04" db="EMBL/GenBank/DDBJ databases">
        <title>Whole-genome sequencing of Saccharopolyspora endophytica KCTC 19397.</title>
        <authorList>
            <person name="Ay H."/>
            <person name="Saygin H."/>
            <person name="Sahin N."/>
        </authorList>
    </citation>
    <scope>NUCLEOTIDE SEQUENCE [LARGE SCALE GENOMIC DNA]</scope>
    <source>
        <strain evidence="10 11">KCTC 19397</strain>
    </source>
</reference>
<feature type="domain" description="Membrane transport protein MMPL" evidence="9">
    <location>
        <begin position="173"/>
        <end position="376"/>
    </location>
</feature>
<feature type="transmembrane region" description="Helical" evidence="8">
    <location>
        <begin position="702"/>
        <end position="721"/>
    </location>
</feature>
<keyword evidence="3" id="KW-1003">Cell membrane</keyword>
<evidence type="ECO:0000256" key="6">
    <source>
        <dbReference type="ARBA" id="ARBA00023136"/>
    </source>
</evidence>
<evidence type="ECO:0000256" key="3">
    <source>
        <dbReference type="ARBA" id="ARBA00022475"/>
    </source>
</evidence>
<gene>
    <name evidence="10" type="ORF">KBO27_06255</name>
</gene>
<feature type="transmembrane region" description="Helical" evidence="8">
    <location>
        <begin position="591"/>
        <end position="609"/>
    </location>
</feature>
<sequence>MSLVVLGIASSTVFGLLNLRVETTVESFLPEGDPSVSRLEEHAEGFGGNPVVVVLESEEPGHLLLGDKQLEKLMKLEGSLSRVPDVATVYGPGTVMNQLAISSQNLLASLSGTRDGLRARAEAEARNRNESESAVRAAGDAATADFDRRYGTLLVRGLPGGLPTTKNPNFVKNVIFDETGKPRARWHFVVPKENSVAVLVRPREGMDEAATQRLVSGVRDAVGGAGLSTSKVTVTGVPVITSALTAEATAEIPLLAGLAALVILLRFLLASPGSSLFRKLWPLLAAVIGSALTLAGFGLAGVPISFGAAALLPLLMGIGSSFPLYLAASANRRRVLVVSAASAVAFGSLVVSPLPFVRQLGLALGVGVLLTVAVTLFIGRRIGLGPNVEEPVRQAVRSPQRPGVRWSALGCLAAVAVLGWASLATLDVRANPEDVAQGLPELENARYAEQTLGSSGEVSIVLRGQDVRSPQALDWMFKAQDATVSRYGDQIRPILTAPDLLKFLGDHPSPEQVSAGLQLLPPYLTSAVFSPDGRQAVMTFGLKFQDLERQTALLAEMRAALPPPPGATQVDVVGLPVSAARAYELISQHRYLDNLVGIGAAGLVLFFGLRSRRDALRAMAAAALATGWTIAGLWLVGEPLSPLTIALGSLATVTACEFTVLLADEHRHRGVALKRVVGWACATSVVGYLALVPSKIVLLRDFGITLAVTVLLSYLAALAVVRLGPSSAPEKNTVTADEVRGADTELSEVVS</sequence>
<evidence type="ECO:0000256" key="7">
    <source>
        <dbReference type="SAM" id="MobiDB-lite"/>
    </source>
</evidence>
<dbReference type="Pfam" id="PF03176">
    <property type="entry name" value="MMPL"/>
    <property type="match status" value="1"/>
</dbReference>
<dbReference type="EMBL" id="JAGPXE010000002">
    <property type="protein sequence ID" value="MBQ0923537.1"/>
    <property type="molecule type" value="Genomic_DNA"/>
</dbReference>
<proteinExistence type="inferred from homology"/>
<dbReference type="Proteomes" id="UP000674084">
    <property type="component" value="Unassembled WGS sequence"/>
</dbReference>
<comment type="caution">
    <text evidence="10">The sequence shown here is derived from an EMBL/GenBank/DDBJ whole genome shotgun (WGS) entry which is preliminary data.</text>
</comment>
<keyword evidence="6 8" id="KW-0472">Membrane</keyword>
<organism evidence="10 11">
    <name type="scientific">Saccharopolyspora endophytica</name>
    <dbReference type="NCBI Taxonomy" id="543886"/>
    <lineage>
        <taxon>Bacteria</taxon>
        <taxon>Bacillati</taxon>
        <taxon>Actinomycetota</taxon>
        <taxon>Actinomycetes</taxon>
        <taxon>Pseudonocardiales</taxon>
        <taxon>Pseudonocardiaceae</taxon>
        <taxon>Saccharopolyspora</taxon>
    </lineage>
</organism>
<feature type="transmembrane region" description="Helical" evidence="8">
    <location>
        <begin position="306"/>
        <end position="328"/>
    </location>
</feature>
<evidence type="ECO:0000256" key="4">
    <source>
        <dbReference type="ARBA" id="ARBA00022692"/>
    </source>
</evidence>
<feature type="transmembrane region" description="Helical" evidence="8">
    <location>
        <begin position="643"/>
        <end position="664"/>
    </location>
</feature>
<keyword evidence="4 8" id="KW-0812">Transmembrane</keyword>
<name>A0ABS5DB96_9PSEU</name>
<feature type="transmembrane region" description="Helical" evidence="8">
    <location>
        <begin position="360"/>
        <end position="382"/>
    </location>
</feature>
<keyword evidence="5 8" id="KW-1133">Transmembrane helix</keyword>
<feature type="transmembrane region" description="Helical" evidence="8">
    <location>
        <begin position="676"/>
        <end position="696"/>
    </location>
</feature>
<evidence type="ECO:0000313" key="11">
    <source>
        <dbReference type="Proteomes" id="UP000674084"/>
    </source>
</evidence>
<dbReference type="InterPro" id="IPR050545">
    <property type="entry name" value="Mycobact_MmpL"/>
</dbReference>
<dbReference type="InterPro" id="IPR004869">
    <property type="entry name" value="MMPL_dom"/>
</dbReference>
<dbReference type="Gene3D" id="1.20.1640.10">
    <property type="entry name" value="Multidrug efflux transporter AcrB transmembrane domain"/>
    <property type="match status" value="1"/>
</dbReference>
<evidence type="ECO:0000256" key="2">
    <source>
        <dbReference type="ARBA" id="ARBA00010157"/>
    </source>
</evidence>
<feature type="transmembrane region" description="Helical" evidence="8">
    <location>
        <begin position="616"/>
        <end position="637"/>
    </location>
</feature>
<dbReference type="PANTHER" id="PTHR33406:SF6">
    <property type="entry name" value="MEMBRANE PROTEIN YDGH-RELATED"/>
    <property type="match status" value="1"/>
</dbReference>
<accession>A0ABS5DB96</accession>